<dbReference type="EMBL" id="ASRH01000002">
    <property type="protein sequence ID" value="EWG07792.1"/>
    <property type="molecule type" value="Genomic_DNA"/>
</dbReference>
<sequence>MKRETRIGILLSNDKFSCICVFRGHFLEHFVLGKDVQEALSRLGRLKEEINASNFGVGVEYKGELEEVCKMILDKLTEKINKALT</sequence>
<dbReference type="Proteomes" id="UP000054284">
    <property type="component" value="Unassembled WGS sequence"/>
</dbReference>
<protein>
    <submittedName>
        <fullName evidence="1">DNA-directed RNA polymerase, subunit M (RpoM-like) protein</fullName>
    </submittedName>
</protein>
<dbReference type="AlphaFoldDB" id="W7KYF9"/>
<reference evidence="1 2" key="1">
    <citation type="journal article" date="2014" name="Genome Announc.">
        <title>Draft Genome Sequence of the Sulfolobales Archaeon AZ1, Obtained through Metagenomic Analysis of a Mexican Hot Spring.</title>
        <authorList>
            <person name="Servin-Garciduenas L.E."/>
            <person name="Martinez-Romero E."/>
        </authorList>
    </citation>
    <scope>NUCLEOTIDE SEQUENCE [LARGE SCALE GENOMIC DNA]</scope>
    <source>
        <strain evidence="1">AZ1-illumnia</strain>
    </source>
</reference>
<keyword evidence="2" id="KW-1185">Reference proteome</keyword>
<evidence type="ECO:0000313" key="1">
    <source>
        <dbReference type="EMBL" id="EWG07792.1"/>
    </source>
</evidence>
<accession>W7KYF9</accession>
<proteinExistence type="predicted"/>
<keyword evidence="1" id="KW-0804">Transcription</keyword>
<keyword evidence="1" id="KW-0240">DNA-directed RNA polymerase</keyword>
<name>W7KYF9_9CREN</name>
<organism evidence="1 2">
    <name type="scientific">Candidatus Aramenus sulfurataquae</name>
    <dbReference type="NCBI Taxonomy" id="1326980"/>
    <lineage>
        <taxon>Archaea</taxon>
        <taxon>Thermoproteota</taxon>
        <taxon>Thermoprotei</taxon>
        <taxon>Sulfolobales</taxon>
        <taxon>Sulfolobaceae</taxon>
        <taxon>Candidatus Aramenus</taxon>
    </lineage>
</organism>
<evidence type="ECO:0000313" key="2">
    <source>
        <dbReference type="Proteomes" id="UP000054284"/>
    </source>
</evidence>
<gene>
    <name evidence="1" type="ORF">ASUL_02074</name>
</gene>
<comment type="caution">
    <text evidence="1">The sequence shown here is derived from an EMBL/GenBank/DDBJ whole genome shotgun (WGS) entry which is preliminary data.</text>
</comment>
<dbReference type="GO" id="GO:0000428">
    <property type="term" value="C:DNA-directed RNA polymerase complex"/>
    <property type="evidence" value="ECO:0007669"/>
    <property type="project" value="UniProtKB-KW"/>
</dbReference>